<dbReference type="SUPFAM" id="SSF55469">
    <property type="entry name" value="FMN-dependent nitroreductase-like"/>
    <property type="match status" value="1"/>
</dbReference>
<evidence type="ECO:0000313" key="1">
    <source>
        <dbReference type="EMBL" id="ASS95431.1"/>
    </source>
</evidence>
<dbReference type="NCBIfam" id="TIGR03605">
    <property type="entry name" value="antibiot_sagB"/>
    <property type="match status" value="1"/>
</dbReference>
<dbReference type="CDD" id="cd02142">
    <property type="entry name" value="McbC_SagB-like_oxidoreductase"/>
    <property type="match status" value="1"/>
</dbReference>
<proteinExistence type="predicted"/>
<accession>A0A223EJK9</accession>
<dbReference type="GO" id="GO:0016491">
    <property type="term" value="F:oxidoreductase activity"/>
    <property type="evidence" value="ECO:0007669"/>
    <property type="project" value="InterPro"/>
</dbReference>
<dbReference type="Proteomes" id="UP000214618">
    <property type="component" value="Chromosome"/>
</dbReference>
<dbReference type="InterPro" id="IPR052544">
    <property type="entry name" value="Bacteriocin_Proc_Enz"/>
</dbReference>
<dbReference type="InterPro" id="IPR000415">
    <property type="entry name" value="Nitroreductase-like"/>
</dbReference>
<dbReference type="Gene3D" id="3.40.109.10">
    <property type="entry name" value="NADH Oxidase"/>
    <property type="match status" value="2"/>
</dbReference>
<dbReference type="OrthoDB" id="9801593at2"/>
<dbReference type="InterPro" id="IPR020051">
    <property type="entry name" value="SagB-type_dehydrogenase"/>
</dbReference>
<dbReference type="PANTHER" id="PTHR43745">
    <property type="entry name" value="NITROREDUCTASE MJ1384-RELATED"/>
    <property type="match status" value="1"/>
</dbReference>
<dbReference type="PANTHER" id="PTHR43745:SF2">
    <property type="entry name" value="NITROREDUCTASE MJ1384-RELATED"/>
    <property type="match status" value="1"/>
</dbReference>
<sequence length="522" mass="59572">MSLDAFLHNLHFDIEKASPPDWEVDWDDAPLTYKLYRDLPVFPLSLEVPLTLEECSGPSNQDLEGIGHFLWYAYGLTQVSQVPRSSESEDLMQSFRRFPASGGALYPSELYVYLKMEGLPAGVYHYDAAHHRLVLLREGDFDSYVTKALGDTFDMSACFGTVFVSTMFWKNFYKYNNFSYRLQGLDAGVLLGQLLEVAKRFGIAAGVCFQFLDRAINHLLGLSEEEESTYAVIPLSAEPSFKFREERSMDGPVTSTELCREMPDIQPEHYVRSQRIREFPMLTKMNEASMIESTQSFRRINPKNGTESEGQIVTLPIVKRLSYDLASVCRKRFSPEMDFILGKVSQWQLAALLQEATASFSYRNDLDGINENNEHRVSLYACLYNVEDIQDGAYHYDSTTHSLRQIQSGDHRLRLQYGMSLDIMNFQQVPICIHVVGERDHSKTQLGYRGYRIKQMEAGMLVQKLLLASSALGMNGHPLLGFDVNMCDELYKIDGPQRKTCLIQIPIGHYRDRPWLKGGLHS</sequence>
<organism evidence="1 2">
    <name type="scientific">Peribacillus simplex NBRC 15720 = DSM 1321</name>
    <dbReference type="NCBI Taxonomy" id="1349754"/>
    <lineage>
        <taxon>Bacteria</taxon>
        <taxon>Bacillati</taxon>
        <taxon>Bacillota</taxon>
        <taxon>Bacilli</taxon>
        <taxon>Bacillales</taxon>
        <taxon>Bacillaceae</taxon>
        <taxon>Peribacillus</taxon>
    </lineage>
</organism>
<gene>
    <name evidence="1" type="ORF">BS1321_16845</name>
</gene>
<name>A0A223EJK9_9BACI</name>
<dbReference type="RefSeq" id="WP_063235112.1">
    <property type="nucleotide sequence ID" value="NZ_BCVO01000020.1"/>
</dbReference>
<dbReference type="AlphaFoldDB" id="A0A223EJK9"/>
<protein>
    <submittedName>
        <fullName evidence="1">NADH oxidase</fullName>
    </submittedName>
</protein>
<reference evidence="1 2" key="1">
    <citation type="submission" date="2016-10" db="EMBL/GenBank/DDBJ databases">
        <title>The whole genome sequencing and assembly of Bacillus simplex DSM 1321 strain.</title>
        <authorList>
            <person name="Park M.-K."/>
            <person name="Lee Y.-J."/>
            <person name="Yi H."/>
            <person name="Bahn Y.-S."/>
            <person name="Kim J.F."/>
            <person name="Lee D.-W."/>
        </authorList>
    </citation>
    <scope>NUCLEOTIDE SEQUENCE [LARGE SCALE GENOMIC DNA]</scope>
    <source>
        <strain evidence="1 2">DSM 1321</strain>
    </source>
</reference>
<dbReference type="GeneID" id="56474429"/>
<evidence type="ECO:0000313" key="2">
    <source>
        <dbReference type="Proteomes" id="UP000214618"/>
    </source>
</evidence>
<dbReference type="EMBL" id="CP017704">
    <property type="protein sequence ID" value="ASS95431.1"/>
    <property type="molecule type" value="Genomic_DNA"/>
</dbReference>